<evidence type="ECO:0000256" key="5">
    <source>
        <dbReference type="ARBA" id="ARBA00022553"/>
    </source>
</evidence>
<keyword evidence="7" id="KW-0547">Nucleotide-binding</keyword>
<accession>A0ABD4T7T1</accession>
<name>A0ABD4T7T1_9CYAN</name>
<dbReference type="Proteomes" id="UP000031561">
    <property type="component" value="Unassembled WGS sequence"/>
</dbReference>
<dbReference type="RefSeq" id="WP_166277206.1">
    <property type="nucleotide sequence ID" value="NZ_JTHE03000104.1"/>
</dbReference>
<evidence type="ECO:0000313" key="14">
    <source>
        <dbReference type="EMBL" id="MCM1984834.1"/>
    </source>
</evidence>
<feature type="transmembrane region" description="Helical" evidence="12">
    <location>
        <begin position="12"/>
        <end position="32"/>
    </location>
</feature>
<keyword evidence="9" id="KW-0067">ATP-binding</keyword>
<dbReference type="GO" id="GO:0005886">
    <property type="term" value="C:plasma membrane"/>
    <property type="evidence" value="ECO:0007669"/>
    <property type="project" value="UniProtKB-SubCell"/>
</dbReference>
<dbReference type="EMBL" id="JTHE03000104">
    <property type="protein sequence ID" value="MCM1984834.1"/>
    <property type="molecule type" value="Genomic_DNA"/>
</dbReference>
<dbReference type="SMART" id="SM00388">
    <property type="entry name" value="HisKA"/>
    <property type="match status" value="1"/>
</dbReference>
<keyword evidence="6" id="KW-0808">Transferase</keyword>
<dbReference type="Gene3D" id="1.10.287.130">
    <property type="match status" value="1"/>
</dbReference>
<evidence type="ECO:0000256" key="4">
    <source>
        <dbReference type="ARBA" id="ARBA00022475"/>
    </source>
</evidence>
<keyword evidence="15" id="KW-1185">Reference proteome</keyword>
<dbReference type="InterPro" id="IPR050736">
    <property type="entry name" value="Sensor_HK_Regulatory"/>
</dbReference>
<dbReference type="InterPro" id="IPR036097">
    <property type="entry name" value="HisK_dim/P_sf"/>
</dbReference>
<evidence type="ECO:0000256" key="1">
    <source>
        <dbReference type="ARBA" id="ARBA00000085"/>
    </source>
</evidence>
<feature type="domain" description="Histidine kinase" evidence="13">
    <location>
        <begin position="199"/>
        <end position="415"/>
    </location>
</feature>
<evidence type="ECO:0000256" key="11">
    <source>
        <dbReference type="ARBA" id="ARBA00023136"/>
    </source>
</evidence>
<dbReference type="InterPro" id="IPR003594">
    <property type="entry name" value="HATPase_dom"/>
</dbReference>
<comment type="subcellular location">
    <subcellularLocation>
        <location evidence="2">Cell membrane</location>
    </subcellularLocation>
</comment>
<dbReference type="InterPro" id="IPR004358">
    <property type="entry name" value="Sig_transdc_His_kin-like_C"/>
</dbReference>
<organism evidence="14 15">
    <name type="scientific">Lyngbya confervoides BDU141951</name>
    <dbReference type="NCBI Taxonomy" id="1574623"/>
    <lineage>
        <taxon>Bacteria</taxon>
        <taxon>Bacillati</taxon>
        <taxon>Cyanobacteriota</taxon>
        <taxon>Cyanophyceae</taxon>
        <taxon>Oscillatoriophycideae</taxon>
        <taxon>Oscillatoriales</taxon>
        <taxon>Microcoleaceae</taxon>
        <taxon>Lyngbya</taxon>
    </lineage>
</organism>
<keyword evidence="12" id="KW-0812">Transmembrane</keyword>
<evidence type="ECO:0000256" key="6">
    <source>
        <dbReference type="ARBA" id="ARBA00022679"/>
    </source>
</evidence>
<comment type="caution">
    <text evidence="14">The sequence shown here is derived from an EMBL/GenBank/DDBJ whole genome shotgun (WGS) entry which is preliminary data.</text>
</comment>
<dbReference type="AlphaFoldDB" id="A0ABD4T7T1"/>
<keyword evidence="10" id="KW-0902">Two-component regulatory system</keyword>
<dbReference type="GO" id="GO:0000160">
    <property type="term" value="P:phosphorelay signal transduction system"/>
    <property type="evidence" value="ECO:0007669"/>
    <property type="project" value="UniProtKB-KW"/>
</dbReference>
<protein>
    <recommendedName>
        <fullName evidence="3">histidine kinase</fullName>
        <ecNumber evidence="3">2.7.13.3</ecNumber>
    </recommendedName>
</protein>
<evidence type="ECO:0000259" key="13">
    <source>
        <dbReference type="PROSITE" id="PS50109"/>
    </source>
</evidence>
<comment type="catalytic activity">
    <reaction evidence="1">
        <text>ATP + protein L-histidine = ADP + protein N-phospho-L-histidine.</text>
        <dbReference type="EC" id="2.7.13.3"/>
    </reaction>
</comment>
<dbReference type="InterPro" id="IPR036890">
    <property type="entry name" value="HATPase_C_sf"/>
</dbReference>
<dbReference type="SUPFAM" id="SSF47384">
    <property type="entry name" value="Homodimeric domain of signal transducing histidine kinase"/>
    <property type="match status" value="1"/>
</dbReference>
<evidence type="ECO:0000256" key="8">
    <source>
        <dbReference type="ARBA" id="ARBA00022777"/>
    </source>
</evidence>
<keyword evidence="12" id="KW-1133">Transmembrane helix</keyword>
<evidence type="ECO:0000256" key="2">
    <source>
        <dbReference type="ARBA" id="ARBA00004236"/>
    </source>
</evidence>
<dbReference type="SUPFAM" id="SSF55874">
    <property type="entry name" value="ATPase domain of HSP90 chaperone/DNA topoisomerase II/histidine kinase"/>
    <property type="match status" value="1"/>
</dbReference>
<dbReference type="PANTHER" id="PTHR43711">
    <property type="entry name" value="TWO-COMPONENT HISTIDINE KINASE"/>
    <property type="match status" value="1"/>
</dbReference>
<keyword evidence="4" id="KW-1003">Cell membrane</keyword>
<dbReference type="InterPro" id="IPR003661">
    <property type="entry name" value="HisK_dim/P_dom"/>
</dbReference>
<dbReference type="PANTHER" id="PTHR43711:SF1">
    <property type="entry name" value="HISTIDINE KINASE 1"/>
    <property type="match status" value="1"/>
</dbReference>
<evidence type="ECO:0000256" key="10">
    <source>
        <dbReference type="ARBA" id="ARBA00023012"/>
    </source>
</evidence>
<dbReference type="PRINTS" id="PR00344">
    <property type="entry name" value="BCTRLSENSOR"/>
</dbReference>
<evidence type="ECO:0000256" key="3">
    <source>
        <dbReference type="ARBA" id="ARBA00012438"/>
    </source>
</evidence>
<keyword evidence="5" id="KW-0597">Phosphoprotein</keyword>
<dbReference type="GO" id="GO:0005524">
    <property type="term" value="F:ATP binding"/>
    <property type="evidence" value="ECO:0007669"/>
    <property type="project" value="UniProtKB-KW"/>
</dbReference>
<evidence type="ECO:0000256" key="12">
    <source>
        <dbReference type="SAM" id="Phobius"/>
    </source>
</evidence>
<evidence type="ECO:0000313" key="15">
    <source>
        <dbReference type="Proteomes" id="UP000031561"/>
    </source>
</evidence>
<sequence>MFEPIRTRLLLSYLGVLAGILTIFSLAVRTVFIRSLTETQIEEMFLLAKAAATVADFRGGQLRITDAFTASKLTARNEALEWFNSQGHSIGHSGQNIIRSPLNPNASVQVEQVQGDFPHKVLAVTVPVTTEGSEMITGFVRASQSLEPVETAVEQLDLGLGLGSLIALMFSGMGGFWLMQQSIRPIEASYEQLKQFTADASHELRSPLMVITSNAKVALKYPEGMRASDGDKLEAIVSASMQMAQLTEDLLFLARTEKAPRRHRQRIDLVAMLDHLRHLYQSEADAKEIQLAYKSGNGPIAVTGDEAQLKRLFTNLIVNALRYTPDQGKVTIHSRTTLTQAVVTVEDTGIGIAPHQLSKVFDRFWQAESSRSATSGGSGLGLAIAQAIVNRHGGNISVTSQIKQGSCFTVKLPLA</sequence>
<dbReference type="Pfam" id="PF00512">
    <property type="entry name" value="HisKA"/>
    <property type="match status" value="1"/>
</dbReference>
<dbReference type="Gene3D" id="3.30.565.10">
    <property type="entry name" value="Histidine kinase-like ATPase, C-terminal domain"/>
    <property type="match status" value="1"/>
</dbReference>
<dbReference type="FunFam" id="3.30.565.10:FF:000023">
    <property type="entry name" value="PAS domain-containing sensor histidine kinase"/>
    <property type="match status" value="1"/>
</dbReference>
<reference evidence="14 15" key="1">
    <citation type="journal article" date="2015" name="Genome Announc.">
        <title>Draft Genome Sequence of Filamentous Marine Cyanobacterium Lyngbya confervoides Strain BDU141951.</title>
        <authorList>
            <person name="Chandrababunaidu M.M."/>
            <person name="Sen D."/>
            <person name="Tripathy S."/>
        </authorList>
    </citation>
    <scope>NUCLEOTIDE SEQUENCE [LARGE SCALE GENOMIC DNA]</scope>
    <source>
        <strain evidence="14 15">BDU141951</strain>
    </source>
</reference>
<dbReference type="CDD" id="cd00082">
    <property type="entry name" value="HisKA"/>
    <property type="match status" value="1"/>
</dbReference>
<gene>
    <name evidence="14" type="ORF">QQ91_0018590</name>
</gene>
<evidence type="ECO:0000256" key="7">
    <source>
        <dbReference type="ARBA" id="ARBA00022741"/>
    </source>
</evidence>
<proteinExistence type="predicted"/>
<dbReference type="Pfam" id="PF02518">
    <property type="entry name" value="HATPase_c"/>
    <property type="match status" value="1"/>
</dbReference>
<dbReference type="CDD" id="cd00075">
    <property type="entry name" value="HATPase"/>
    <property type="match status" value="1"/>
</dbReference>
<dbReference type="GO" id="GO:0004673">
    <property type="term" value="F:protein histidine kinase activity"/>
    <property type="evidence" value="ECO:0007669"/>
    <property type="project" value="UniProtKB-EC"/>
</dbReference>
<dbReference type="InterPro" id="IPR005467">
    <property type="entry name" value="His_kinase_dom"/>
</dbReference>
<dbReference type="PROSITE" id="PS50109">
    <property type="entry name" value="HIS_KIN"/>
    <property type="match status" value="1"/>
</dbReference>
<keyword evidence="8 14" id="KW-0418">Kinase</keyword>
<dbReference type="SMART" id="SM00387">
    <property type="entry name" value="HATPase_c"/>
    <property type="match status" value="1"/>
</dbReference>
<dbReference type="EC" id="2.7.13.3" evidence="3"/>
<keyword evidence="11 12" id="KW-0472">Membrane</keyword>
<evidence type="ECO:0000256" key="9">
    <source>
        <dbReference type="ARBA" id="ARBA00022840"/>
    </source>
</evidence>